<protein>
    <recommendedName>
        <fullName evidence="4">Beta-lactamase</fullName>
    </recommendedName>
</protein>
<reference evidence="2 3" key="1">
    <citation type="submission" date="2015-10" db="EMBL/GenBank/DDBJ databases">
        <title>Corynebacteirum lowii and Corynebacterium oculi species nova, derived from human clinical disease and and emended description of Corynebacterium mastiditis.</title>
        <authorList>
            <person name="Bernard K."/>
            <person name="Pacheco A.L."/>
            <person name="Mcdougall C."/>
            <person name="Burtx T."/>
            <person name="Weibe D."/>
            <person name="Tyler S."/>
            <person name="Olson A.B."/>
            <person name="Cnockaert M."/>
            <person name="Eguchi H."/>
            <person name="Kuwahara T."/>
            <person name="Nakayama-Imaohji H."/>
            <person name="Boudewijins M."/>
            <person name="Van Hoecke F."/>
            <person name="Bernier A.-M."/>
            <person name="Vandamme P."/>
        </authorList>
    </citation>
    <scope>NUCLEOTIDE SEQUENCE [LARGE SCALE GENOMIC DNA]</scope>
    <source>
        <strain evidence="2 3">NML 130206</strain>
    </source>
</reference>
<dbReference type="Gene3D" id="3.40.710.10">
    <property type="entry name" value="DD-peptidase/beta-lactamase superfamily"/>
    <property type="match status" value="1"/>
</dbReference>
<evidence type="ECO:0000313" key="2">
    <source>
        <dbReference type="EMBL" id="KQB86462.1"/>
    </source>
</evidence>
<dbReference type="STRING" id="1544413.Clow_01386"/>
<dbReference type="AlphaFoldDB" id="A0A0Q0YIF7"/>
<evidence type="ECO:0000256" key="1">
    <source>
        <dbReference type="SAM" id="MobiDB-lite"/>
    </source>
</evidence>
<keyword evidence="3" id="KW-1185">Reference proteome</keyword>
<comment type="caution">
    <text evidence="2">The sequence shown here is derived from an EMBL/GenBank/DDBJ whole genome shotgun (WGS) entry which is preliminary data.</text>
</comment>
<evidence type="ECO:0008006" key="4">
    <source>
        <dbReference type="Google" id="ProtNLM"/>
    </source>
</evidence>
<dbReference type="SUPFAM" id="SSF56601">
    <property type="entry name" value="beta-lactamase/transpeptidase-like"/>
    <property type="match status" value="1"/>
</dbReference>
<feature type="region of interest" description="Disordered" evidence="1">
    <location>
        <begin position="24"/>
        <end position="52"/>
    </location>
</feature>
<dbReference type="EMBL" id="LKEV01000003">
    <property type="protein sequence ID" value="KQB86462.1"/>
    <property type="molecule type" value="Genomic_DNA"/>
</dbReference>
<feature type="compositionally biased region" description="Low complexity" evidence="1">
    <location>
        <begin position="28"/>
        <end position="37"/>
    </location>
</feature>
<gene>
    <name evidence="2" type="ORF">Clow_01386</name>
</gene>
<accession>A0A0Q0YIF7</accession>
<evidence type="ECO:0000313" key="3">
    <source>
        <dbReference type="Proteomes" id="UP000050488"/>
    </source>
</evidence>
<dbReference type="PATRIC" id="fig|1544413.3.peg.1389"/>
<proteinExistence type="predicted"/>
<organism evidence="2 3">
    <name type="scientific">Corynebacterium lowii</name>
    <dbReference type="NCBI Taxonomy" id="1544413"/>
    <lineage>
        <taxon>Bacteria</taxon>
        <taxon>Bacillati</taxon>
        <taxon>Actinomycetota</taxon>
        <taxon>Actinomycetes</taxon>
        <taxon>Mycobacteriales</taxon>
        <taxon>Corynebacteriaceae</taxon>
        <taxon>Corynebacterium</taxon>
    </lineage>
</organism>
<dbReference type="Proteomes" id="UP000050488">
    <property type="component" value="Unassembled WGS sequence"/>
</dbReference>
<name>A0A0Q0YIF7_9CORY</name>
<dbReference type="InterPro" id="IPR012338">
    <property type="entry name" value="Beta-lactam/transpept-like"/>
</dbReference>
<sequence>MIGASIVVSALCTACAPTTEPAPVARVESLSTSTEKSSGSERGGAEPGSSELGKELRRIVEGAIAHHGGQAGIAVVSGGQVYSAGDPGHSAAWSTIKVPIAIAAYQEGTADDDTARAAITYSDNDASVELWDSLGSSTEASAAVQKVLSQAGDPTDVARQWGHSSNVSFGEVSWPLSGQALFASHLACIDSADPVVELMGEISEEHKYGLGLLEGSAFKGGWGPDDDGVFTMRQLGTVEGVGIAMYVHPQDDQESEGRAMLDDIARGLRELLAEGKLKGGSRC</sequence>